<dbReference type="InterPro" id="IPR003439">
    <property type="entry name" value="ABC_transporter-like_ATP-bd"/>
</dbReference>
<keyword evidence="2" id="KW-0547">Nucleotide-binding</keyword>
<organism evidence="5 6">
    <name type="scientific">Paenibacillus barengoltzii J12</name>
    <dbReference type="NCBI Taxonomy" id="935846"/>
    <lineage>
        <taxon>Bacteria</taxon>
        <taxon>Bacillati</taxon>
        <taxon>Bacillota</taxon>
        <taxon>Bacilli</taxon>
        <taxon>Bacillales</taxon>
        <taxon>Paenibacillaceae</taxon>
        <taxon>Paenibacillus</taxon>
    </lineage>
</organism>
<dbReference type="EMBL" id="FXAE01000042">
    <property type="protein sequence ID" value="SMF51385.1"/>
    <property type="molecule type" value="Genomic_DNA"/>
</dbReference>
<feature type="domain" description="ABC transporter" evidence="4">
    <location>
        <begin position="3"/>
        <end position="238"/>
    </location>
</feature>
<dbReference type="GeneID" id="43347094"/>
<accession>A0ABY1M2Y5</accession>
<dbReference type="Pfam" id="PF00005">
    <property type="entry name" value="ABC_tran"/>
    <property type="match status" value="1"/>
</dbReference>
<proteinExistence type="predicted"/>
<dbReference type="Pfam" id="PF08402">
    <property type="entry name" value="TOBE_2"/>
    <property type="match status" value="1"/>
</dbReference>
<evidence type="ECO:0000259" key="4">
    <source>
        <dbReference type="PROSITE" id="PS50893"/>
    </source>
</evidence>
<evidence type="ECO:0000313" key="6">
    <source>
        <dbReference type="Proteomes" id="UP000192939"/>
    </source>
</evidence>
<evidence type="ECO:0000256" key="2">
    <source>
        <dbReference type="ARBA" id="ARBA00022741"/>
    </source>
</evidence>
<keyword evidence="1" id="KW-0813">Transport</keyword>
<dbReference type="SUPFAM" id="SSF50331">
    <property type="entry name" value="MOP-like"/>
    <property type="match status" value="1"/>
</dbReference>
<evidence type="ECO:0000313" key="5">
    <source>
        <dbReference type="EMBL" id="SMF51385.1"/>
    </source>
</evidence>
<dbReference type="InterPro" id="IPR003593">
    <property type="entry name" value="AAA+_ATPase"/>
</dbReference>
<keyword evidence="6" id="KW-1185">Reference proteome</keyword>
<evidence type="ECO:0000256" key="3">
    <source>
        <dbReference type="ARBA" id="ARBA00022840"/>
    </source>
</evidence>
<comment type="caution">
    <text evidence="5">The sequence shown here is derived from an EMBL/GenBank/DDBJ whole genome shotgun (WGS) entry which is preliminary data.</text>
</comment>
<dbReference type="PANTHER" id="PTHR42781">
    <property type="entry name" value="SPERMIDINE/PUTRESCINE IMPORT ATP-BINDING PROTEIN POTA"/>
    <property type="match status" value="1"/>
</dbReference>
<dbReference type="PROSITE" id="PS50893">
    <property type="entry name" value="ABC_TRANSPORTER_2"/>
    <property type="match status" value="1"/>
</dbReference>
<dbReference type="SMART" id="SM00382">
    <property type="entry name" value="AAA"/>
    <property type="match status" value="1"/>
</dbReference>
<dbReference type="SUPFAM" id="SSF52540">
    <property type="entry name" value="P-loop containing nucleoside triphosphate hydrolases"/>
    <property type="match status" value="1"/>
</dbReference>
<dbReference type="InterPro" id="IPR008995">
    <property type="entry name" value="Mo/tungstate-bd_C_term_dom"/>
</dbReference>
<dbReference type="PANTHER" id="PTHR42781:SF4">
    <property type="entry name" value="SPERMIDINE_PUTRESCINE IMPORT ATP-BINDING PROTEIN POTA"/>
    <property type="match status" value="1"/>
</dbReference>
<name>A0ABY1M2Y5_9BACL</name>
<dbReference type="PROSITE" id="PS00211">
    <property type="entry name" value="ABC_TRANSPORTER_1"/>
    <property type="match status" value="1"/>
</dbReference>
<evidence type="ECO:0000256" key="1">
    <source>
        <dbReference type="ARBA" id="ARBA00022448"/>
    </source>
</evidence>
<gene>
    <name evidence="5" type="ORF">SAMN02744124_03403</name>
</gene>
<dbReference type="Gene3D" id="3.40.50.300">
    <property type="entry name" value="P-loop containing nucleotide triphosphate hydrolases"/>
    <property type="match status" value="1"/>
</dbReference>
<dbReference type="InterPro" id="IPR027417">
    <property type="entry name" value="P-loop_NTPase"/>
</dbReference>
<dbReference type="InterPro" id="IPR013611">
    <property type="entry name" value="Transp-assoc_OB_typ2"/>
</dbReference>
<sequence>MDLYIKGLEKRFGSTTALYPTDLKVRQGRFTTLLGPSGCGKTTLLRMIAGLETPDQGLISFGDEVLYDGPGSKVTPPHKRGFGMVFQDFALWPHMTVFENVAFGLRTSRQTNGLRETVLEALEKVKLGGMEQRYPHQLSGGQQQRVAFARAVAVRPRLVLFDEPLSALDAVLREEMRVEMMALVRDLGLTALYVTHDQVEAMSMSDEVVVMNAGRILQTGSPEEVYGKPADPFVARFIGKSNWLRHSSQPGSHLELASRTKSAATAMFRPEHLFWEQDREGSRQPYEVEVLQVSYMGDRYEMHIQAEGQEVWTAYHHSRIPVGSRLNVYLPKGRVTSFLEIDQANQGSGNIKVGSLNSAAKVVGIGYGKSPAIAGK</sequence>
<dbReference type="GO" id="GO:0005524">
    <property type="term" value="F:ATP binding"/>
    <property type="evidence" value="ECO:0007669"/>
    <property type="project" value="UniProtKB-KW"/>
</dbReference>
<dbReference type="InterPro" id="IPR017871">
    <property type="entry name" value="ABC_transporter-like_CS"/>
</dbReference>
<dbReference type="Proteomes" id="UP000192939">
    <property type="component" value="Unassembled WGS sequence"/>
</dbReference>
<keyword evidence="3 5" id="KW-0067">ATP-binding</keyword>
<reference evidence="5 6" key="1">
    <citation type="submission" date="2017-04" db="EMBL/GenBank/DDBJ databases">
        <authorList>
            <person name="Varghese N."/>
            <person name="Submissions S."/>
        </authorList>
    </citation>
    <scope>NUCLEOTIDE SEQUENCE [LARGE SCALE GENOMIC DNA]</scope>
    <source>
        <strain evidence="5 6">J12</strain>
    </source>
</reference>
<protein>
    <submittedName>
        <fullName evidence="5">Iron(III) transport system ATP-binding protein</fullName>
    </submittedName>
</protein>
<dbReference type="InterPro" id="IPR050093">
    <property type="entry name" value="ABC_SmlMolc_Importer"/>
</dbReference>
<dbReference type="RefSeq" id="WP_016314571.1">
    <property type="nucleotide sequence ID" value="NZ_FXAE01000042.1"/>
</dbReference>